<comment type="caution">
    <text evidence="1">The sequence shown here is derived from an EMBL/GenBank/DDBJ whole genome shotgun (WGS) entry which is preliminary data.</text>
</comment>
<evidence type="ECO:0000313" key="2">
    <source>
        <dbReference type="Proteomes" id="UP000663881"/>
    </source>
</evidence>
<dbReference type="EMBL" id="CAJOAY010028700">
    <property type="protein sequence ID" value="CAF4407730.1"/>
    <property type="molecule type" value="Genomic_DNA"/>
</dbReference>
<dbReference type="Proteomes" id="UP000663881">
    <property type="component" value="Unassembled WGS sequence"/>
</dbReference>
<evidence type="ECO:0000313" key="1">
    <source>
        <dbReference type="EMBL" id="CAF4407730.1"/>
    </source>
</evidence>
<feature type="non-terminal residue" evidence="1">
    <location>
        <position position="1"/>
    </location>
</feature>
<protein>
    <submittedName>
        <fullName evidence="1">Uncharacterized protein</fullName>
    </submittedName>
</protein>
<organism evidence="1 2">
    <name type="scientific">Adineta steineri</name>
    <dbReference type="NCBI Taxonomy" id="433720"/>
    <lineage>
        <taxon>Eukaryota</taxon>
        <taxon>Metazoa</taxon>
        <taxon>Spiralia</taxon>
        <taxon>Gnathifera</taxon>
        <taxon>Rotifera</taxon>
        <taxon>Eurotatoria</taxon>
        <taxon>Bdelloidea</taxon>
        <taxon>Adinetida</taxon>
        <taxon>Adinetidae</taxon>
        <taxon>Adineta</taxon>
    </lineage>
</organism>
<sequence>GRFRMRVSVARGGLPNGCQISVKFGETQDYMVQVTD</sequence>
<proteinExistence type="predicted"/>
<accession>A0A820PSN2</accession>
<dbReference type="AlphaFoldDB" id="A0A820PSN2"/>
<name>A0A820PSN2_9BILA</name>
<gene>
    <name evidence="1" type="ORF">OKA104_LOCUS51762</name>
</gene>
<reference evidence="1" key="1">
    <citation type="submission" date="2021-02" db="EMBL/GenBank/DDBJ databases">
        <authorList>
            <person name="Nowell W R."/>
        </authorList>
    </citation>
    <scope>NUCLEOTIDE SEQUENCE</scope>
</reference>
<feature type="non-terminal residue" evidence="1">
    <location>
        <position position="36"/>
    </location>
</feature>